<dbReference type="Proteomes" id="UP000479710">
    <property type="component" value="Unassembled WGS sequence"/>
</dbReference>
<dbReference type="EMBL" id="SPHZ02000007">
    <property type="protein sequence ID" value="KAF0906422.1"/>
    <property type="molecule type" value="Genomic_DNA"/>
</dbReference>
<comment type="caution">
    <text evidence="1">The sequence shown here is derived from an EMBL/GenBank/DDBJ whole genome shotgun (WGS) entry which is preliminary data.</text>
</comment>
<gene>
    <name evidence="1" type="ORF">E2562_011420</name>
</gene>
<reference evidence="1 2" key="1">
    <citation type="submission" date="2019-11" db="EMBL/GenBank/DDBJ databases">
        <title>Whole genome sequence of Oryza granulata.</title>
        <authorList>
            <person name="Li W."/>
        </authorList>
    </citation>
    <scope>NUCLEOTIDE SEQUENCE [LARGE SCALE GENOMIC DNA]</scope>
    <source>
        <strain evidence="2">cv. Menghai</strain>
        <tissue evidence="1">Leaf</tissue>
    </source>
</reference>
<proteinExistence type="predicted"/>
<sequence>MSVFNHEVGALSSAAESAQADGCAIVGSEESSTAVVRSSSARCHPRRCSKHEFLLGAQQPASSNSYSRAADGEHELVVLLGRKRETRMEGERGWEE</sequence>
<keyword evidence="2" id="KW-1185">Reference proteome</keyword>
<evidence type="ECO:0000313" key="1">
    <source>
        <dbReference type="EMBL" id="KAF0906422.1"/>
    </source>
</evidence>
<organism evidence="1 2">
    <name type="scientific">Oryza meyeriana var. granulata</name>
    <dbReference type="NCBI Taxonomy" id="110450"/>
    <lineage>
        <taxon>Eukaryota</taxon>
        <taxon>Viridiplantae</taxon>
        <taxon>Streptophyta</taxon>
        <taxon>Embryophyta</taxon>
        <taxon>Tracheophyta</taxon>
        <taxon>Spermatophyta</taxon>
        <taxon>Magnoliopsida</taxon>
        <taxon>Liliopsida</taxon>
        <taxon>Poales</taxon>
        <taxon>Poaceae</taxon>
        <taxon>BOP clade</taxon>
        <taxon>Oryzoideae</taxon>
        <taxon>Oryzeae</taxon>
        <taxon>Oryzinae</taxon>
        <taxon>Oryza</taxon>
        <taxon>Oryza meyeriana</taxon>
    </lineage>
</organism>
<protein>
    <submittedName>
        <fullName evidence="1">Uncharacterized protein</fullName>
    </submittedName>
</protein>
<accession>A0A6G1D254</accession>
<dbReference type="AlphaFoldDB" id="A0A6G1D254"/>
<evidence type="ECO:0000313" key="2">
    <source>
        <dbReference type="Proteomes" id="UP000479710"/>
    </source>
</evidence>
<name>A0A6G1D254_9ORYZ</name>